<evidence type="ECO:0000256" key="3">
    <source>
        <dbReference type="ARBA" id="ARBA00022692"/>
    </source>
</evidence>
<dbReference type="Proteomes" id="UP000005947">
    <property type="component" value="Unassembled WGS sequence"/>
</dbReference>
<comment type="caution">
    <text evidence="7">The sequence shown here is derived from an EMBL/GenBank/DDBJ whole genome shotgun (WGS) entry which is preliminary data.</text>
</comment>
<protein>
    <recommendedName>
        <fullName evidence="6">Probable membrane transporter protein</fullName>
    </recommendedName>
</protein>
<dbReference type="PANTHER" id="PTHR43701:SF2">
    <property type="entry name" value="MEMBRANE TRANSPORTER PROTEIN YJNA-RELATED"/>
    <property type="match status" value="1"/>
</dbReference>
<dbReference type="InterPro" id="IPR051598">
    <property type="entry name" value="TSUP/Inactive_protease-like"/>
</dbReference>
<dbReference type="GO" id="GO:0005886">
    <property type="term" value="C:plasma membrane"/>
    <property type="evidence" value="ECO:0007669"/>
    <property type="project" value="UniProtKB-SubCell"/>
</dbReference>
<feature type="transmembrane region" description="Helical" evidence="6">
    <location>
        <begin position="219"/>
        <end position="237"/>
    </location>
</feature>
<feature type="transmembrane region" description="Helical" evidence="6">
    <location>
        <begin position="115"/>
        <end position="137"/>
    </location>
</feature>
<evidence type="ECO:0000313" key="7">
    <source>
        <dbReference type="EMBL" id="EGF22818.1"/>
    </source>
</evidence>
<evidence type="ECO:0000256" key="2">
    <source>
        <dbReference type="ARBA" id="ARBA00009142"/>
    </source>
</evidence>
<feature type="transmembrane region" description="Helical" evidence="6">
    <location>
        <begin position="243"/>
        <end position="262"/>
    </location>
</feature>
<dbReference type="InterPro" id="IPR002781">
    <property type="entry name" value="TM_pro_TauE-like"/>
</dbReference>
<dbReference type="OrthoDB" id="3700425at2"/>
<keyword evidence="4 6" id="KW-1133">Transmembrane helix</keyword>
<dbReference type="eggNOG" id="COG0730">
    <property type="taxonomic scope" value="Bacteria"/>
</dbReference>
<keyword evidence="6" id="KW-1003">Cell membrane</keyword>
<proteinExistence type="inferred from homology"/>
<organism evidence="7 8">
    <name type="scientific">Fannyhessea vaginae DSM 15829</name>
    <dbReference type="NCBI Taxonomy" id="525256"/>
    <lineage>
        <taxon>Bacteria</taxon>
        <taxon>Bacillati</taxon>
        <taxon>Actinomycetota</taxon>
        <taxon>Coriobacteriia</taxon>
        <taxon>Coriobacteriales</taxon>
        <taxon>Atopobiaceae</taxon>
        <taxon>Fannyhessea</taxon>
    </lineage>
</organism>
<evidence type="ECO:0000256" key="5">
    <source>
        <dbReference type="ARBA" id="ARBA00023136"/>
    </source>
</evidence>
<dbReference type="AlphaFoldDB" id="F1T6J8"/>
<keyword evidence="5 6" id="KW-0472">Membrane</keyword>
<feature type="transmembrane region" description="Helical" evidence="6">
    <location>
        <begin position="88"/>
        <end position="109"/>
    </location>
</feature>
<comment type="subcellular location">
    <subcellularLocation>
        <location evidence="6">Cell membrane</location>
        <topology evidence="6">Multi-pass membrane protein</topology>
    </subcellularLocation>
    <subcellularLocation>
        <location evidence="1">Membrane</location>
        <topology evidence="1">Multi-pass membrane protein</topology>
    </subcellularLocation>
</comment>
<comment type="similarity">
    <text evidence="2 6">Belongs to the 4-toluene sulfonate uptake permease (TSUP) (TC 2.A.102) family.</text>
</comment>
<gene>
    <name evidence="7" type="ORF">HMPREF0091_11144</name>
</gene>
<feature type="transmembrane region" description="Helical" evidence="6">
    <location>
        <begin position="187"/>
        <end position="207"/>
    </location>
</feature>
<reference evidence="7 8" key="1">
    <citation type="submission" date="2011-02" db="EMBL/GenBank/DDBJ databases">
        <authorList>
            <person name="Muzny D."/>
            <person name="Qin X."/>
            <person name="Buhay C."/>
            <person name="Dugan-Rocha S."/>
            <person name="Ding Y."/>
            <person name="Chen G."/>
            <person name="Hawes A."/>
            <person name="Holder M."/>
            <person name="Jhangiani S."/>
            <person name="Johnson A."/>
            <person name="Khan Z."/>
            <person name="Li Z."/>
            <person name="Liu W."/>
            <person name="Liu X."/>
            <person name="Perez L."/>
            <person name="Shen H."/>
            <person name="Wang Q."/>
            <person name="Watt J."/>
            <person name="Xi L."/>
            <person name="Xin Y."/>
            <person name="Zhou J."/>
            <person name="Deng J."/>
            <person name="Jiang H."/>
            <person name="Liu Y."/>
            <person name="Qu J."/>
            <person name="Song X.-Z."/>
            <person name="Zhang L."/>
            <person name="Villasana D."/>
            <person name="Johnson A."/>
            <person name="Liu J."/>
            <person name="Liyanage D."/>
            <person name="Lorensuhewa L."/>
            <person name="Robinson T."/>
            <person name="Song A."/>
            <person name="Song B.-B."/>
            <person name="Dinh H."/>
            <person name="Thornton R."/>
            <person name="Coyle M."/>
            <person name="Francisco L."/>
            <person name="Jackson L."/>
            <person name="Javaid M."/>
            <person name="Korchina V."/>
            <person name="Kovar C."/>
            <person name="Mata R."/>
            <person name="Mathew T."/>
            <person name="Ngo R."/>
            <person name="Nguyen L."/>
            <person name="Nguyen N."/>
            <person name="Okwuonu G."/>
            <person name="Ongeri F."/>
            <person name="Pham C."/>
            <person name="Simmons D."/>
            <person name="Wilczek-Boney K."/>
            <person name="Hale W."/>
            <person name="Jakkamsetti A."/>
            <person name="Pham P."/>
            <person name="Ruth R."/>
            <person name="San Lucas F."/>
            <person name="Warren J."/>
            <person name="Zhang J."/>
            <person name="Zhao Z."/>
            <person name="Zhou C."/>
            <person name="Zhu D."/>
            <person name="Lee S."/>
            <person name="Bess C."/>
            <person name="Blankenburg K."/>
            <person name="Forbes L."/>
            <person name="Fu Q."/>
            <person name="Gubbala S."/>
            <person name="Hirani K."/>
            <person name="Jayaseelan J.C."/>
            <person name="Lara F."/>
            <person name="Munidasa M."/>
            <person name="Palculict T."/>
            <person name="Patil S."/>
            <person name="Pu L.-L."/>
            <person name="Saada N."/>
            <person name="Tang L."/>
            <person name="Weissenberger G."/>
            <person name="Zhu Y."/>
            <person name="Hemphill L."/>
            <person name="Shang Y."/>
            <person name="Youmans B."/>
            <person name="Ayvaz T."/>
            <person name="Ross M."/>
            <person name="Santibanez J."/>
            <person name="Aqrawi P."/>
            <person name="Gross S."/>
            <person name="Joshi V."/>
            <person name="Fowler G."/>
            <person name="Nazareth L."/>
            <person name="Reid J."/>
            <person name="Worley K."/>
            <person name="Petrosino J."/>
            <person name="Highlander S."/>
            <person name="Gibbs R."/>
        </authorList>
    </citation>
    <scope>NUCLEOTIDE SEQUENCE [LARGE SCALE GENOMIC DNA]</scope>
    <source>
        <strain evidence="7 8">DSM 15829</strain>
    </source>
</reference>
<sequence>MKKRYMLRNIFKTKYNFHNIVLIVFIGLLAGFLSGLFAVGGGIVIVPALTVFMKFDQRHATATSLVAIIITSLCGSIVYGLDGKVSFLSAFFLIIGSVFGSQIGVYFSHILPKKIFPWCFTLFVLLVICSSQVWIPLRNVDFNVGFLEAICLIFIGVFSGIFSGILGVGGGGIIVPCVQLLLGMGDLMARGTALLVTLPTAISGSIANARYHYTHFTEGIIIGIFATFTVKLGAIIASSISPFICNILFCIFLFSACLRMILKTGILAKNKREKV</sequence>
<dbReference type="RefSeq" id="WP_006303355.1">
    <property type="nucleotide sequence ID" value="NZ_ACGK02000004.1"/>
</dbReference>
<evidence type="ECO:0000256" key="6">
    <source>
        <dbReference type="RuleBase" id="RU363041"/>
    </source>
</evidence>
<evidence type="ECO:0000256" key="4">
    <source>
        <dbReference type="ARBA" id="ARBA00022989"/>
    </source>
</evidence>
<name>F1T6J8_9ACTN</name>
<feature type="transmembrane region" description="Helical" evidence="6">
    <location>
        <begin position="149"/>
        <end position="175"/>
    </location>
</feature>
<dbReference type="GeneID" id="93210782"/>
<evidence type="ECO:0000313" key="8">
    <source>
        <dbReference type="Proteomes" id="UP000005947"/>
    </source>
</evidence>
<keyword evidence="8" id="KW-1185">Reference proteome</keyword>
<feature type="transmembrane region" description="Helical" evidence="6">
    <location>
        <begin position="20"/>
        <end position="53"/>
    </location>
</feature>
<dbReference type="Pfam" id="PF01925">
    <property type="entry name" value="TauE"/>
    <property type="match status" value="2"/>
</dbReference>
<dbReference type="EMBL" id="ACGK02000004">
    <property type="protein sequence ID" value="EGF22818.1"/>
    <property type="molecule type" value="Genomic_DNA"/>
</dbReference>
<accession>F1T6J8</accession>
<feature type="transmembrane region" description="Helical" evidence="6">
    <location>
        <begin position="59"/>
        <end position="81"/>
    </location>
</feature>
<evidence type="ECO:0000256" key="1">
    <source>
        <dbReference type="ARBA" id="ARBA00004141"/>
    </source>
</evidence>
<keyword evidence="3 6" id="KW-0812">Transmembrane</keyword>
<dbReference type="PANTHER" id="PTHR43701">
    <property type="entry name" value="MEMBRANE TRANSPORTER PROTEIN MJ0441-RELATED"/>
    <property type="match status" value="1"/>
</dbReference>